<dbReference type="EMBL" id="MU806348">
    <property type="protein sequence ID" value="KAJ3836119.1"/>
    <property type="molecule type" value="Genomic_DNA"/>
</dbReference>
<sequence length="445" mass="50175">MPRALDLGGLKRPWVTKRRLSPGLLALSVANRQLRRACLPFLFAEIKIRNDEDAKKLEIHLALCAKSIKALFIGSYGITQVGEQIISQILPQLEQLLDVELGRCSKRTDLLKAVLAHPSVTSVLVDEMPDESICNHDLSKMILDHSSLRSPANEKYFDRGMRLKRLGLDVVDSDSIDNQLKTVNFPGVETIEIDMYDQAISITWLHRFSSTHPTLNELWLFRINLIEGDVFIYDTPPCLSLVEKYQPQGLHDSFTISEVGLRRAKPAGQSSQEWHVVELVLETSYSLIEKLSLLASSFPQIEILTLCLSECGDVYDIGELSSLLARFSCLRVVCLKYFAAQLALDPKIEKSLPMPPIRRVDPTHKELNTSAEHRGLWAFASCLVKQVRTLNSIYIEDIGYEDDDIGYGDDVDENTGELIETDIICWDIEGWLHVLDGNRLENGTN</sequence>
<gene>
    <name evidence="1" type="ORF">F5878DRAFT_663265</name>
</gene>
<comment type="caution">
    <text evidence="1">The sequence shown here is derived from an EMBL/GenBank/DDBJ whole genome shotgun (WGS) entry which is preliminary data.</text>
</comment>
<dbReference type="InterPro" id="IPR032675">
    <property type="entry name" value="LRR_dom_sf"/>
</dbReference>
<evidence type="ECO:0000313" key="2">
    <source>
        <dbReference type="Proteomes" id="UP001163846"/>
    </source>
</evidence>
<accession>A0AA38P4F6</accession>
<dbReference type="AlphaFoldDB" id="A0AA38P4F6"/>
<protein>
    <submittedName>
        <fullName evidence="1">Uncharacterized protein</fullName>
    </submittedName>
</protein>
<organism evidence="1 2">
    <name type="scientific">Lentinula raphanica</name>
    <dbReference type="NCBI Taxonomy" id="153919"/>
    <lineage>
        <taxon>Eukaryota</taxon>
        <taxon>Fungi</taxon>
        <taxon>Dikarya</taxon>
        <taxon>Basidiomycota</taxon>
        <taxon>Agaricomycotina</taxon>
        <taxon>Agaricomycetes</taxon>
        <taxon>Agaricomycetidae</taxon>
        <taxon>Agaricales</taxon>
        <taxon>Marasmiineae</taxon>
        <taxon>Omphalotaceae</taxon>
        <taxon>Lentinula</taxon>
    </lineage>
</organism>
<proteinExistence type="predicted"/>
<name>A0AA38P4F6_9AGAR</name>
<dbReference type="Proteomes" id="UP001163846">
    <property type="component" value="Unassembled WGS sequence"/>
</dbReference>
<keyword evidence="2" id="KW-1185">Reference proteome</keyword>
<reference evidence="1" key="1">
    <citation type="submission" date="2022-08" db="EMBL/GenBank/DDBJ databases">
        <authorList>
            <consortium name="DOE Joint Genome Institute"/>
            <person name="Min B."/>
            <person name="Riley R."/>
            <person name="Sierra-Patev S."/>
            <person name="Naranjo-Ortiz M."/>
            <person name="Looney B."/>
            <person name="Konkel Z."/>
            <person name="Slot J.C."/>
            <person name="Sakamoto Y."/>
            <person name="Steenwyk J.L."/>
            <person name="Rokas A."/>
            <person name="Carro J."/>
            <person name="Camarero S."/>
            <person name="Ferreira P."/>
            <person name="Molpeceres G."/>
            <person name="Ruiz-Duenas F.J."/>
            <person name="Serrano A."/>
            <person name="Henrissat B."/>
            <person name="Drula E."/>
            <person name="Hughes K.W."/>
            <person name="Mata J.L."/>
            <person name="Ishikawa N.K."/>
            <person name="Vargas-Isla R."/>
            <person name="Ushijima S."/>
            <person name="Smith C.A."/>
            <person name="Ahrendt S."/>
            <person name="Andreopoulos W."/>
            <person name="He G."/>
            <person name="Labutti K."/>
            <person name="Lipzen A."/>
            <person name="Ng V."/>
            <person name="Sandor L."/>
            <person name="Barry K."/>
            <person name="Martinez A.T."/>
            <person name="Xiao Y."/>
            <person name="Gibbons J.G."/>
            <person name="Terashima K."/>
            <person name="Hibbett D.S."/>
            <person name="Grigoriev I.V."/>
        </authorList>
    </citation>
    <scope>NUCLEOTIDE SEQUENCE</scope>
    <source>
        <strain evidence="1">TFB9207</strain>
    </source>
</reference>
<dbReference type="Gene3D" id="3.80.10.10">
    <property type="entry name" value="Ribonuclease Inhibitor"/>
    <property type="match status" value="1"/>
</dbReference>
<evidence type="ECO:0000313" key="1">
    <source>
        <dbReference type="EMBL" id="KAJ3836119.1"/>
    </source>
</evidence>